<name>A0ACC2HW72_9PEZI</name>
<comment type="caution">
    <text evidence="1">The sequence shown here is derived from an EMBL/GenBank/DDBJ whole genome shotgun (WGS) entry which is preliminary data.</text>
</comment>
<keyword evidence="2" id="KW-1185">Reference proteome</keyword>
<sequence length="179" mass="20312">MSLAIPQHGYNTNLDYAKRLKEAVIEADRDDIIQFCSHDDEGWNIDKSWPADCGHVKIVVACNKYGAFTDREPREYHYQIPGIEIFTGAVPYLDSKDTMSGSSVSTAIAAGLSSLALSCHWLQHGIEASDRRAFIEDVFTDMSVPAKSGEKKPRYLRLEDFWKFAKARENGRPKYSWFI</sequence>
<reference evidence="1" key="1">
    <citation type="submission" date="2022-11" db="EMBL/GenBank/DDBJ databases">
        <title>Genome Sequence of Nemania bipapillata.</title>
        <authorList>
            <person name="Buettner E."/>
        </authorList>
    </citation>
    <scope>NUCLEOTIDE SEQUENCE</scope>
    <source>
        <strain evidence="1">CP14</strain>
    </source>
</reference>
<gene>
    <name evidence="1" type="ORF">ONZ43_g6858</name>
</gene>
<protein>
    <submittedName>
        <fullName evidence="1">Uncharacterized protein</fullName>
    </submittedName>
</protein>
<evidence type="ECO:0000313" key="1">
    <source>
        <dbReference type="EMBL" id="KAJ8107048.1"/>
    </source>
</evidence>
<accession>A0ACC2HW72</accession>
<evidence type="ECO:0000313" key="2">
    <source>
        <dbReference type="Proteomes" id="UP001153334"/>
    </source>
</evidence>
<dbReference type="EMBL" id="JAPESX010002640">
    <property type="protein sequence ID" value="KAJ8107048.1"/>
    <property type="molecule type" value="Genomic_DNA"/>
</dbReference>
<dbReference type="Proteomes" id="UP001153334">
    <property type="component" value="Unassembled WGS sequence"/>
</dbReference>
<proteinExistence type="predicted"/>
<organism evidence="1 2">
    <name type="scientific">Nemania bipapillata</name>
    <dbReference type="NCBI Taxonomy" id="110536"/>
    <lineage>
        <taxon>Eukaryota</taxon>
        <taxon>Fungi</taxon>
        <taxon>Dikarya</taxon>
        <taxon>Ascomycota</taxon>
        <taxon>Pezizomycotina</taxon>
        <taxon>Sordariomycetes</taxon>
        <taxon>Xylariomycetidae</taxon>
        <taxon>Xylariales</taxon>
        <taxon>Xylariaceae</taxon>
        <taxon>Nemania</taxon>
    </lineage>
</organism>